<feature type="compositionally biased region" description="Polar residues" evidence="1">
    <location>
        <begin position="114"/>
        <end position="123"/>
    </location>
</feature>
<evidence type="ECO:0000256" key="2">
    <source>
        <dbReference type="SAM" id="Phobius"/>
    </source>
</evidence>
<sequence>MASLASARRKRILEKGADRLALITGRLDSLPSPSPSPSPKSSIYQSNAASQEDDDVASTDFARLETSNGSIRSASIDTAGRVIPQLRKCETCVDTTRTPTLDISRKEQPLLVPSTASGPSNSVVDEPGPRGDSHSHRTQIFTVNNFCSSISATSNIRLLSSMAIALLVVLSHLRIPLPRSNIIIARPVYLVLLTDVTILLAWLLYQNQAATGKAGK</sequence>
<gene>
    <name evidence="3" type="ORF">IFM89_004256</name>
</gene>
<feature type="region of interest" description="Disordered" evidence="1">
    <location>
        <begin position="24"/>
        <end position="56"/>
    </location>
</feature>
<evidence type="ECO:0000313" key="4">
    <source>
        <dbReference type="Proteomes" id="UP000631114"/>
    </source>
</evidence>
<dbReference type="PANTHER" id="PTHR35469:SF4">
    <property type="entry name" value="TRANSMEMBRANE PROTEIN"/>
    <property type="match status" value="1"/>
</dbReference>
<dbReference type="EMBL" id="JADFTS010000003">
    <property type="protein sequence ID" value="KAF9612846.1"/>
    <property type="molecule type" value="Genomic_DNA"/>
</dbReference>
<reference evidence="3 4" key="1">
    <citation type="submission" date="2020-10" db="EMBL/GenBank/DDBJ databases">
        <title>The Coptis chinensis genome and diversification of protoberbering-type alkaloids.</title>
        <authorList>
            <person name="Wang B."/>
            <person name="Shu S."/>
            <person name="Song C."/>
            <person name="Liu Y."/>
        </authorList>
    </citation>
    <scope>NUCLEOTIDE SEQUENCE [LARGE SCALE GENOMIC DNA]</scope>
    <source>
        <strain evidence="3">HL-2020</strain>
        <tissue evidence="3">Leaf</tissue>
    </source>
</reference>
<keyword evidence="2" id="KW-0812">Transmembrane</keyword>
<dbReference type="Proteomes" id="UP000631114">
    <property type="component" value="Unassembled WGS sequence"/>
</dbReference>
<dbReference type="OrthoDB" id="1922492at2759"/>
<keyword evidence="4" id="KW-1185">Reference proteome</keyword>
<organism evidence="3 4">
    <name type="scientific">Coptis chinensis</name>
    <dbReference type="NCBI Taxonomy" id="261450"/>
    <lineage>
        <taxon>Eukaryota</taxon>
        <taxon>Viridiplantae</taxon>
        <taxon>Streptophyta</taxon>
        <taxon>Embryophyta</taxon>
        <taxon>Tracheophyta</taxon>
        <taxon>Spermatophyta</taxon>
        <taxon>Magnoliopsida</taxon>
        <taxon>Ranunculales</taxon>
        <taxon>Ranunculaceae</taxon>
        <taxon>Coptidoideae</taxon>
        <taxon>Coptis</taxon>
    </lineage>
</organism>
<feature type="transmembrane region" description="Helical" evidence="2">
    <location>
        <begin position="156"/>
        <end position="175"/>
    </location>
</feature>
<protein>
    <submittedName>
        <fullName evidence="3">Uncharacterized protein</fullName>
    </submittedName>
</protein>
<dbReference type="PANTHER" id="PTHR35469">
    <property type="entry name" value="TRANSMEMBRANE PROTEIN"/>
    <property type="match status" value="1"/>
</dbReference>
<feature type="transmembrane region" description="Helical" evidence="2">
    <location>
        <begin position="187"/>
        <end position="205"/>
    </location>
</feature>
<name>A0A835I8N7_9MAGN</name>
<feature type="region of interest" description="Disordered" evidence="1">
    <location>
        <begin position="105"/>
        <end position="135"/>
    </location>
</feature>
<evidence type="ECO:0000313" key="3">
    <source>
        <dbReference type="EMBL" id="KAF9612846.1"/>
    </source>
</evidence>
<keyword evidence="2" id="KW-0472">Membrane</keyword>
<accession>A0A835I8N7</accession>
<evidence type="ECO:0000256" key="1">
    <source>
        <dbReference type="SAM" id="MobiDB-lite"/>
    </source>
</evidence>
<comment type="caution">
    <text evidence="3">The sequence shown here is derived from an EMBL/GenBank/DDBJ whole genome shotgun (WGS) entry which is preliminary data.</text>
</comment>
<dbReference type="AlphaFoldDB" id="A0A835I8N7"/>
<proteinExistence type="predicted"/>
<keyword evidence="2" id="KW-1133">Transmembrane helix</keyword>